<dbReference type="PANTHER" id="PTHR31286:SF173">
    <property type="entry name" value="DUF4283 DOMAIN-CONTAINING PROTEIN"/>
    <property type="match status" value="1"/>
</dbReference>
<dbReference type="Proteomes" id="UP000593575">
    <property type="component" value="Unassembled WGS sequence"/>
</dbReference>
<evidence type="ECO:0008006" key="4">
    <source>
        <dbReference type="Google" id="ProtNLM"/>
    </source>
</evidence>
<name>A0A7J9KB92_9ROSI</name>
<dbReference type="PANTHER" id="PTHR31286">
    <property type="entry name" value="GLYCINE-RICH CELL WALL STRUCTURAL PROTEIN 1.8-LIKE"/>
    <property type="match status" value="1"/>
</dbReference>
<accession>A0A7J9KB92</accession>
<dbReference type="EMBL" id="JABFAE010000013">
    <property type="protein sequence ID" value="MBA0843661.1"/>
    <property type="molecule type" value="Genomic_DNA"/>
</dbReference>
<proteinExistence type="predicted"/>
<reference evidence="2 3" key="1">
    <citation type="journal article" date="2019" name="Genome Biol. Evol.">
        <title>Insights into the evolution of the New World diploid cottons (Gossypium, subgenus Houzingenia) based on genome sequencing.</title>
        <authorList>
            <person name="Grover C.E."/>
            <person name="Arick M.A. 2nd"/>
            <person name="Thrash A."/>
            <person name="Conover J.L."/>
            <person name="Sanders W.S."/>
            <person name="Peterson D.G."/>
            <person name="Frelichowski J.E."/>
            <person name="Scheffler J.A."/>
            <person name="Scheffler B.E."/>
            <person name="Wendel J.F."/>
        </authorList>
    </citation>
    <scope>NUCLEOTIDE SEQUENCE [LARGE SCALE GENOMIC DNA]</scope>
    <source>
        <strain evidence="2">6</strain>
        <tissue evidence="2">Leaf</tissue>
    </source>
</reference>
<organism evidence="2 3">
    <name type="scientific">Gossypium armourianum</name>
    <dbReference type="NCBI Taxonomy" id="34283"/>
    <lineage>
        <taxon>Eukaryota</taxon>
        <taxon>Viridiplantae</taxon>
        <taxon>Streptophyta</taxon>
        <taxon>Embryophyta</taxon>
        <taxon>Tracheophyta</taxon>
        <taxon>Spermatophyta</taxon>
        <taxon>Magnoliopsida</taxon>
        <taxon>eudicotyledons</taxon>
        <taxon>Gunneridae</taxon>
        <taxon>Pentapetalae</taxon>
        <taxon>rosids</taxon>
        <taxon>malvids</taxon>
        <taxon>Malvales</taxon>
        <taxon>Malvaceae</taxon>
        <taxon>Malvoideae</taxon>
        <taxon>Gossypium</taxon>
    </lineage>
</organism>
<feature type="compositionally biased region" description="Basic and acidic residues" evidence="1">
    <location>
        <begin position="79"/>
        <end position="88"/>
    </location>
</feature>
<protein>
    <recommendedName>
        <fullName evidence="4">Zinc knuckle CX2CX4HX4C domain-containing protein</fullName>
    </recommendedName>
</protein>
<dbReference type="InterPro" id="IPR040256">
    <property type="entry name" value="At4g02000-like"/>
</dbReference>
<evidence type="ECO:0000256" key="1">
    <source>
        <dbReference type="SAM" id="MobiDB-lite"/>
    </source>
</evidence>
<evidence type="ECO:0000313" key="2">
    <source>
        <dbReference type="EMBL" id="MBA0843661.1"/>
    </source>
</evidence>
<comment type="caution">
    <text evidence="2">The sequence shown here is derived from an EMBL/GenBank/DDBJ whole genome shotgun (WGS) entry which is preliminary data.</text>
</comment>
<feature type="compositionally biased region" description="Basic and acidic residues" evidence="1">
    <location>
        <begin position="361"/>
        <end position="370"/>
    </location>
</feature>
<evidence type="ECO:0000313" key="3">
    <source>
        <dbReference type="Proteomes" id="UP000593575"/>
    </source>
</evidence>
<keyword evidence="3" id="KW-1185">Reference proteome</keyword>
<gene>
    <name evidence="2" type="ORF">Goarm_000830</name>
</gene>
<feature type="region of interest" description="Disordered" evidence="1">
    <location>
        <begin position="79"/>
        <end position="100"/>
    </location>
</feature>
<feature type="region of interest" description="Disordered" evidence="1">
    <location>
        <begin position="348"/>
        <end position="370"/>
    </location>
</feature>
<dbReference type="AlphaFoldDB" id="A0A7J9KB92"/>
<sequence>MVRKVVKLDMNTNSRVRGHFARMAVYINLESPLVSQILTNGCSQRVQYESLLTIYFHCRRYGHVKDNCSFRSTKINMEKETAPSERSPKNHSMVEVGQGKEDKNYGPWIIVERRPRQKFRDSVQHSYRNQEMEKEGSRFRALNNRNLNQELNDRDITDSRHNKGKDTIIDNQQRKVYIMITINSLVNKSWEESLIPTKECPNSLGLGSSLSDQARSLLDHLWQDMMTQNLLAGASSSTGKSTVVGDASGQEIGDSILINDRLSVNPVAPDSSMEGHSIDEVVMEVAASTPANIRWCGSGVKARGRGVTKKLNKMHSSSSSRFKTNGNQCVLLKDFMVQLAENISTLINDKPVSNGSPGDEELQRGDKLLG</sequence>